<dbReference type="Proteomes" id="UP000235392">
    <property type="component" value="Unassembled WGS sequence"/>
</dbReference>
<feature type="region of interest" description="Disordered" evidence="1">
    <location>
        <begin position="103"/>
        <end position="122"/>
    </location>
</feature>
<comment type="caution">
    <text evidence="2">The sequence shown here is derived from an EMBL/GenBank/DDBJ whole genome shotgun (WGS) entry which is preliminary data.</text>
</comment>
<evidence type="ECO:0000313" key="2">
    <source>
        <dbReference type="EMBL" id="PLW52058.1"/>
    </source>
</evidence>
<accession>A0A2N5VPX5</accession>
<feature type="region of interest" description="Disordered" evidence="1">
    <location>
        <begin position="1"/>
        <end position="48"/>
    </location>
</feature>
<organism evidence="2 3">
    <name type="scientific">Puccinia coronata f. sp. avenae</name>
    <dbReference type="NCBI Taxonomy" id="200324"/>
    <lineage>
        <taxon>Eukaryota</taxon>
        <taxon>Fungi</taxon>
        <taxon>Dikarya</taxon>
        <taxon>Basidiomycota</taxon>
        <taxon>Pucciniomycotina</taxon>
        <taxon>Pucciniomycetes</taxon>
        <taxon>Pucciniales</taxon>
        <taxon>Pucciniaceae</taxon>
        <taxon>Puccinia</taxon>
    </lineage>
</organism>
<reference evidence="2 3" key="1">
    <citation type="submission" date="2017-11" db="EMBL/GenBank/DDBJ databases">
        <title>De novo assembly and phasing of dikaryotic genomes from two isolates of Puccinia coronata f. sp. avenae, the causal agent of oat crown rust.</title>
        <authorList>
            <person name="Miller M.E."/>
            <person name="Zhang Y."/>
            <person name="Omidvar V."/>
            <person name="Sperschneider J."/>
            <person name="Schwessinger B."/>
            <person name="Raley C."/>
            <person name="Palmer J.M."/>
            <person name="Garnica D."/>
            <person name="Upadhyaya N."/>
            <person name="Rathjen J."/>
            <person name="Taylor J.M."/>
            <person name="Park R.F."/>
            <person name="Dodds P.N."/>
            <person name="Hirsch C.D."/>
            <person name="Kianian S.F."/>
            <person name="Figueroa M."/>
        </authorList>
    </citation>
    <scope>NUCLEOTIDE SEQUENCE [LARGE SCALE GENOMIC DNA]</scope>
    <source>
        <strain evidence="2">12SD80</strain>
    </source>
</reference>
<protein>
    <submittedName>
        <fullName evidence="2">Uncharacterized protein</fullName>
    </submittedName>
</protein>
<feature type="compositionally biased region" description="Acidic residues" evidence="1">
    <location>
        <begin position="34"/>
        <end position="48"/>
    </location>
</feature>
<proteinExistence type="predicted"/>
<gene>
    <name evidence="2" type="ORF">PCASD_02144</name>
</gene>
<dbReference type="AlphaFoldDB" id="A0A2N5VPX5"/>
<evidence type="ECO:0000256" key="1">
    <source>
        <dbReference type="SAM" id="MobiDB-lite"/>
    </source>
</evidence>
<sequence length="122" mass="13469">MDSEEERRSYAIKNQFRPPSQTGLPVIDTHVLDDNDNDDDDDDNDEDNLLTFRLSAPRQAGINAVSQRYTSPSTVGTPRGQFDVIVSGPHKNHHNSVTYFGGDFDSPGVSPVNPRPLSKKAT</sequence>
<name>A0A2N5VPX5_9BASI</name>
<dbReference type="EMBL" id="PGCI01000002">
    <property type="protein sequence ID" value="PLW52058.1"/>
    <property type="molecule type" value="Genomic_DNA"/>
</dbReference>
<evidence type="ECO:0000313" key="3">
    <source>
        <dbReference type="Proteomes" id="UP000235392"/>
    </source>
</evidence>